<dbReference type="InterPro" id="IPR007434">
    <property type="entry name" value="FemAB-like"/>
</dbReference>
<dbReference type="Proteomes" id="UP000518878">
    <property type="component" value="Unassembled WGS sequence"/>
</dbReference>
<dbReference type="Pfam" id="PF04339">
    <property type="entry name" value="FemAB_like"/>
    <property type="match status" value="1"/>
</dbReference>
<dbReference type="Gene3D" id="3.40.630.30">
    <property type="match status" value="1"/>
</dbReference>
<dbReference type="AlphaFoldDB" id="A0A7X5TR34"/>
<comment type="caution">
    <text evidence="1">The sequence shown here is derived from an EMBL/GenBank/DDBJ whole genome shotgun (WGS) entry which is preliminary data.</text>
</comment>
<dbReference type="PANTHER" id="PTHR47017">
    <property type="entry name" value="ACYL-COA"/>
    <property type="match status" value="1"/>
</dbReference>
<dbReference type="EMBL" id="JAAQTL010000002">
    <property type="protein sequence ID" value="NID17176.1"/>
    <property type="molecule type" value="Genomic_DNA"/>
</dbReference>
<accession>A0A7X5TR34</accession>
<dbReference type="InterPro" id="IPR016181">
    <property type="entry name" value="Acyl_CoA_acyltransferase"/>
</dbReference>
<proteinExistence type="predicted"/>
<keyword evidence="2" id="KW-1185">Reference proteome</keyword>
<dbReference type="GO" id="GO:0016740">
    <property type="term" value="F:transferase activity"/>
    <property type="evidence" value="ECO:0007669"/>
    <property type="project" value="UniProtKB-KW"/>
</dbReference>
<organism evidence="1 2">
    <name type="scientific">Luteibacter yeojuensis</name>
    <dbReference type="NCBI Taxonomy" id="345309"/>
    <lineage>
        <taxon>Bacteria</taxon>
        <taxon>Pseudomonadati</taxon>
        <taxon>Pseudomonadota</taxon>
        <taxon>Gammaproteobacteria</taxon>
        <taxon>Lysobacterales</taxon>
        <taxon>Rhodanobacteraceae</taxon>
        <taxon>Luteibacter</taxon>
    </lineage>
</organism>
<sequence>MRASVPVSTALEPEALVEHFLRHPPAGFSAERSPSGMPTFVTPFDLLTTADEPLRKRIAALPLYRMWGPLLRWRTRFAGCTVTEYAPLPSTVAPSTLADELLAVYGRECALFIVKDLPDASPLLDEAANVHAAAFAEALVARGFVLLDGMDLAWVPLDFTSIDDYLGRLSAGRRKNIRRKLRSRALLDVEELPAGSEVFACESLLDECYSLYRNVHAQSEVRFDFLDRAFFASVLRDKESDGVVFLYRADGQLIGWNLCYAFGGMLVDKYIGFAYPEARDHNLYAVSWMHNLEYARQRGFSHFVAGWTDPEVKRQLGARLSRTRHAVYLRHPWLRAAFRRIAHRFEAPPVSDGEQGVSR</sequence>
<protein>
    <submittedName>
        <fullName evidence="1">GNAT family N-acetyltransferase</fullName>
    </submittedName>
</protein>
<dbReference type="PANTHER" id="PTHR47017:SF1">
    <property type="entry name" value="ACYL-COA"/>
    <property type="match status" value="1"/>
</dbReference>
<dbReference type="RefSeq" id="WP_166700967.1">
    <property type="nucleotide sequence ID" value="NZ_JAAQTL010000002.1"/>
</dbReference>
<gene>
    <name evidence="1" type="ORF">HBF32_16990</name>
</gene>
<evidence type="ECO:0000313" key="1">
    <source>
        <dbReference type="EMBL" id="NID17176.1"/>
    </source>
</evidence>
<evidence type="ECO:0000313" key="2">
    <source>
        <dbReference type="Proteomes" id="UP000518878"/>
    </source>
</evidence>
<name>A0A7X5TR34_9GAMM</name>
<keyword evidence="1" id="KW-0808">Transferase</keyword>
<reference evidence="1 2" key="1">
    <citation type="journal article" date="2006" name="Int. J. Syst. Evol. Microbiol.">
        <title>Dyella yeojuensis sp. nov., isolated from greenhouse soil in Korea.</title>
        <authorList>
            <person name="Kim B.Y."/>
            <person name="Weon H.Y."/>
            <person name="Lee K.H."/>
            <person name="Seok S.J."/>
            <person name="Kwon S.W."/>
            <person name="Go S.J."/>
            <person name="Stackebrandt E."/>
        </authorList>
    </citation>
    <scope>NUCLEOTIDE SEQUENCE [LARGE SCALE GENOMIC DNA]</scope>
    <source>
        <strain evidence="1 2">DSM 17673</strain>
    </source>
</reference>
<dbReference type="SUPFAM" id="SSF55729">
    <property type="entry name" value="Acyl-CoA N-acyltransferases (Nat)"/>
    <property type="match status" value="1"/>
</dbReference>